<accession>A0A6G1IL20</accession>
<evidence type="ECO:0000313" key="4">
    <source>
        <dbReference type="Proteomes" id="UP000799291"/>
    </source>
</evidence>
<evidence type="ECO:0000256" key="2">
    <source>
        <dbReference type="ARBA" id="ARBA00023002"/>
    </source>
</evidence>
<evidence type="ECO:0000256" key="1">
    <source>
        <dbReference type="ARBA" id="ARBA00006484"/>
    </source>
</evidence>
<dbReference type="Pfam" id="PF00106">
    <property type="entry name" value="adh_short"/>
    <property type="match status" value="1"/>
</dbReference>
<dbReference type="OrthoDB" id="37659at2759"/>
<dbReference type="InterPro" id="IPR002347">
    <property type="entry name" value="SDR_fam"/>
</dbReference>
<dbReference type="GO" id="GO:0005737">
    <property type="term" value="C:cytoplasm"/>
    <property type="evidence" value="ECO:0007669"/>
    <property type="project" value="TreeGrafter"/>
</dbReference>
<dbReference type="PANTHER" id="PTHR44229:SF4">
    <property type="entry name" value="15-HYDROXYPROSTAGLANDIN DEHYDROGENASE [NAD(+)]"/>
    <property type="match status" value="1"/>
</dbReference>
<name>A0A6G1IL20_9PLEO</name>
<dbReference type="InterPro" id="IPR036291">
    <property type="entry name" value="NAD(P)-bd_dom_sf"/>
</dbReference>
<sequence>MVKKVAFITGGASGMGLAVAEALAARTNEEWDLHLVDLSAVNLTKATSLLKNTHAHQVNVADYASLVSAFESAWSKSGRLDFVFANAGIAERDNFYEEHALDTPPPPPNSLVVDINYKAVINTSWLAFHYFRKSLAKHGRENNDAVLVMTASCGGLYPAEFCPMYSGTKAAVIHFNRAITVAYHHAGIRTFTACPSTVRTGLLSQEEWESLPESFMTPMETVVHAVVKVVDGGDIGDANGRKVAGKDNWGLTVELCGKNFYFRDGVEYCDENMRTMMTTTCMKVQLERIGKTKTEGEHGPWGGNVDKV</sequence>
<comment type="similarity">
    <text evidence="1">Belongs to the short-chain dehydrogenases/reductases (SDR) family.</text>
</comment>
<keyword evidence="4" id="KW-1185">Reference proteome</keyword>
<organism evidence="3 4">
    <name type="scientific">Lentithecium fluviatile CBS 122367</name>
    <dbReference type="NCBI Taxonomy" id="1168545"/>
    <lineage>
        <taxon>Eukaryota</taxon>
        <taxon>Fungi</taxon>
        <taxon>Dikarya</taxon>
        <taxon>Ascomycota</taxon>
        <taxon>Pezizomycotina</taxon>
        <taxon>Dothideomycetes</taxon>
        <taxon>Pleosporomycetidae</taxon>
        <taxon>Pleosporales</taxon>
        <taxon>Massarineae</taxon>
        <taxon>Lentitheciaceae</taxon>
        <taxon>Lentithecium</taxon>
    </lineage>
</organism>
<dbReference type="AlphaFoldDB" id="A0A6G1IL20"/>
<dbReference type="Gene3D" id="3.40.50.720">
    <property type="entry name" value="NAD(P)-binding Rossmann-like Domain"/>
    <property type="match status" value="1"/>
</dbReference>
<dbReference type="EMBL" id="MU005607">
    <property type="protein sequence ID" value="KAF2678936.1"/>
    <property type="molecule type" value="Genomic_DNA"/>
</dbReference>
<dbReference type="GO" id="GO:0016616">
    <property type="term" value="F:oxidoreductase activity, acting on the CH-OH group of donors, NAD or NADP as acceptor"/>
    <property type="evidence" value="ECO:0007669"/>
    <property type="project" value="TreeGrafter"/>
</dbReference>
<dbReference type="PANTHER" id="PTHR44229">
    <property type="entry name" value="15-HYDROXYPROSTAGLANDIN DEHYDROGENASE [NAD(+)]"/>
    <property type="match status" value="1"/>
</dbReference>
<reference evidence="3" key="1">
    <citation type="journal article" date="2020" name="Stud. Mycol.">
        <title>101 Dothideomycetes genomes: a test case for predicting lifestyles and emergence of pathogens.</title>
        <authorList>
            <person name="Haridas S."/>
            <person name="Albert R."/>
            <person name="Binder M."/>
            <person name="Bloem J."/>
            <person name="Labutti K."/>
            <person name="Salamov A."/>
            <person name="Andreopoulos B."/>
            <person name="Baker S."/>
            <person name="Barry K."/>
            <person name="Bills G."/>
            <person name="Bluhm B."/>
            <person name="Cannon C."/>
            <person name="Castanera R."/>
            <person name="Culley D."/>
            <person name="Daum C."/>
            <person name="Ezra D."/>
            <person name="Gonzalez J."/>
            <person name="Henrissat B."/>
            <person name="Kuo A."/>
            <person name="Liang C."/>
            <person name="Lipzen A."/>
            <person name="Lutzoni F."/>
            <person name="Magnuson J."/>
            <person name="Mondo S."/>
            <person name="Nolan M."/>
            <person name="Ohm R."/>
            <person name="Pangilinan J."/>
            <person name="Park H.-J."/>
            <person name="Ramirez L."/>
            <person name="Alfaro M."/>
            <person name="Sun H."/>
            <person name="Tritt A."/>
            <person name="Yoshinaga Y."/>
            <person name="Zwiers L.-H."/>
            <person name="Turgeon B."/>
            <person name="Goodwin S."/>
            <person name="Spatafora J."/>
            <person name="Crous P."/>
            <person name="Grigoriev I."/>
        </authorList>
    </citation>
    <scope>NUCLEOTIDE SEQUENCE</scope>
    <source>
        <strain evidence="3">CBS 122367</strain>
    </source>
</reference>
<keyword evidence="2" id="KW-0560">Oxidoreductase</keyword>
<dbReference type="PRINTS" id="PR00081">
    <property type="entry name" value="GDHRDH"/>
</dbReference>
<proteinExistence type="inferred from homology"/>
<gene>
    <name evidence="3" type="ORF">K458DRAFT_435408</name>
</gene>
<evidence type="ECO:0000313" key="3">
    <source>
        <dbReference type="EMBL" id="KAF2678936.1"/>
    </source>
</evidence>
<dbReference type="Proteomes" id="UP000799291">
    <property type="component" value="Unassembled WGS sequence"/>
</dbReference>
<protein>
    <submittedName>
        <fullName evidence="3">NAD(P)-binding protein</fullName>
    </submittedName>
</protein>
<dbReference type="SUPFAM" id="SSF51735">
    <property type="entry name" value="NAD(P)-binding Rossmann-fold domains"/>
    <property type="match status" value="1"/>
</dbReference>